<accession>A0A392VIN5</accession>
<evidence type="ECO:0000313" key="1">
    <source>
        <dbReference type="EMBL" id="MCI87777.1"/>
    </source>
</evidence>
<organism evidence="1 2">
    <name type="scientific">Trifolium medium</name>
    <dbReference type="NCBI Taxonomy" id="97028"/>
    <lineage>
        <taxon>Eukaryota</taxon>
        <taxon>Viridiplantae</taxon>
        <taxon>Streptophyta</taxon>
        <taxon>Embryophyta</taxon>
        <taxon>Tracheophyta</taxon>
        <taxon>Spermatophyta</taxon>
        <taxon>Magnoliopsida</taxon>
        <taxon>eudicotyledons</taxon>
        <taxon>Gunneridae</taxon>
        <taxon>Pentapetalae</taxon>
        <taxon>rosids</taxon>
        <taxon>fabids</taxon>
        <taxon>Fabales</taxon>
        <taxon>Fabaceae</taxon>
        <taxon>Papilionoideae</taxon>
        <taxon>50 kb inversion clade</taxon>
        <taxon>NPAAA clade</taxon>
        <taxon>Hologalegina</taxon>
        <taxon>IRL clade</taxon>
        <taxon>Trifolieae</taxon>
        <taxon>Trifolium</taxon>
    </lineage>
</organism>
<dbReference type="AlphaFoldDB" id="A0A392VIN5"/>
<proteinExistence type="predicted"/>
<feature type="non-terminal residue" evidence="1">
    <location>
        <position position="47"/>
    </location>
</feature>
<comment type="caution">
    <text evidence="1">The sequence shown here is derived from an EMBL/GenBank/DDBJ whole genome shotgun (WGS) entry which is preliminary data.</text>
</comment>
<evidence type="ECO:0000313" key="2">
    <source>
        <dbReference type="Proteomes" id="UP000265520"/>
    </source>
</evidence>
<name>A0A392VIN5_9FABA</name>
<keyword evidence="2" id="KW-1185">Reference proteome</keyword>
<dbReference type="Proteomes" id="UP000265520">
    <property type="component" value="Unassembled WGS sequence"/>
</dbReference>
<sequence length="47" mass="4930">MLSIAVVAAAIAASRDDFEMAETEQGSAAIYEVAGEFLVKRASLRVA</sequence>
<reference evidence="1 2" key="1">
    <citation type="journal article" date="2018" name="Front. Plant Sci.">
        <title>Red Clover (Trifolium pratense) and Zigzag Clover (T. medium) - A Picture of Genomic Similarities and Differences.</title>
        <authorList>
            <person name="Dluhosova J."/>
            <person name="Istvanek J."/>
            <person name="Nedelnik J."/>
            <person name="Repkova J."/>
        </authorList>
    </citation>
    <scope>NUCLEOTIDE SEQUENCE [LARGE SCALE GENOMIC DNA]</scope>
    <source>
        <strain evidence="2">cv. 10/8</strain>
        <tissue evidence="1">Leaf</tissue>
    </source>
</reference>
<protein>
    <submittedName>
        <fullName evidence="1">Uncharacterized protein</fullName>
    </submittedName>
</protein>
<dbReference type="EMBL" id="LXQA011175263">
    <property type="protein sequence ID" value="MCI87777.1"/>
    <property type="molecule type" value="Genomic_DNA"/>
</dbReference>